<accession>A0A1G2LB19</accession>
<name>A0A1G2LB19_9BACT</name>
<organism evidence="1 2">
    <name type="scientific">Candidatus Sungbacteria bacterium RIFCSPLOWO2_01_FULL_59_16</name>
    <dbReference type="NCBI Taxonomy" id="1802280"/>
    <lineage>
        <taxon>Bacteria</taxon>
        <taxon>Candidatus Sungiibacteriota</taxon>
    </lineage>
</organism>
<gene>
    <name evidence="1" type="ORF">A3B37_00600</name>
</gene>
<comment type="caution">
    <text evidence="1">The sequence shown here is derived from an EMBL/GenBank/DDBJ whole genome shotgun (WGS) entry which is preliminary data.</text>
</comment>
<dbReference type="AlphaFoldDB" id="A0A1G2LB19"/>
<dbReference type="EMBL" id="MHQS01000010">
    <property type="protein sequence ID" value="OHA08835.1"/>
    <property type="molecule type" value="Genomic_DNA"/>
</dbReference>
<protein>
    <submittedName>
        <fullName evidence="1">Uncharacterized protein</fullName>
    </submittedName>
</protein>
<evidence type="ECO:0000313" key="2">
    <source>
        <dbReference type="Proteomes" id="UP000176705"/>
    </source>
</evidence>
<dbReference type="Proteomes" id="UP000176705">
    <property type="component" value="Unassembled WGS sequence"/>
</dbReference>
<evidence type="ECO:0000313" key="1">
    <source>
        <dbReference type="EMBL" id="OHA08835.1"/>
    </source>
</evidence>
<proteinExistence type="predicted"/>
<reference evidence="1 2" key="1">
    <citation type="journal article" date="2016" name="Nat. Commun.">
        <title>Thousands of microbial genomes shed light on interconnected biogeochemical processes in an aquifer system.</title>
        <authorList>
            <person name="Anantharaman K."/>
            <person name="Brown C.T."/>
            <person name="Hug L.A."/>
            <person name="Sharon I."/>
            <person name="Castelle C.J."/>
            <person name="Probst A.J."/>
            <person name="Thomas B.C."/>
            <person name="Singh A."/>
            <person name="Wilkins M.J."/>
            <person name="Karaoz U."/>
            <person name="Brodie E.L."/>
            <person name="Williams K.H."/>
            <person name="Hubbard S.S."/>
            <person name="Banfield J.F."/>
        </authorList>
    </citation>
    <scope>NUCLEOTIDE SEQUENCE [LARGE SCALE GENOMIC DNA]</scope>
</reference>
<sequence length="88" mass="9819">MERLGGVPTSDAIQHIEKCLVELLEVNGKFVDFFIAHGERTAVREFIETKWLPYLQAMLTANVALFKEIVEALATLPTQSPQSPPPPE</sequence>
<dbReference type="STRING" id="1802280.A3B37_00600"/>